<gene>
    <name evidence="2" type="ORF">ACFO0J_15740</name>
</gene>
<accession>A0ABV8S1I1</accession>
<evidence type="ECO:0000313" key="2">
    <source>
        <dbReference type="EMBL" id="MFC4299496.1"/>
    </source>
</evidence>
<dbReference type="InterPro" id="IPR021333">
    <property type="entry name" value="DUF2946"/>
</dbReference>
<evidence type="ECO:0000313" key="3">
    <source>
        <dbReference type="Proteomes" id="UP001595756"/>
    </source>
</evidence>
<keyword evidence="1" id="KW-0812">Transmembrane</keyword>
<dbReference type="Pfam" id="PF11162">
    <property type="entry name" value="DUF2946"/>
    <property type="match status" value="1"/>
</dbReference>
<dbReference type="EMBL" id="JBHSDY010000010">
    <property type="protein sequence ID" value="MFC4299496.1"/>
    <property type="molecule type" value="Genomic_DNA"/>
</dbReference>
<evidence type="ECO:0000256" key="1">
    <source>
        <dbReference type="SAM" id="Phobius"/>
    </source>
</evidence>
<reference evidence="3" key="1">
    <citation type="journal article" date="2019" name="Int. J. Syst. Evol. Microbiol.">
        <title>The Global Catalogue of Microorganisms (GCM) 10K type strain sequencing project: providing services to taxonomists for standard genome sequencing and annotation.</title>
        <authorList>
            <consortium name="The Broad Institute Genomics Platform"/>
            <consortium name="The Broad Institute Genome Sequencing Center for Infectious Disease"/>
            <person name="Wu L."/>
            <person name="Ma J."/>
        </authorList>
    </citation>
    <scope>NUCLEOTIDE SEQUENCE [LARGE SCALE GENOMIC DNA]</scope>
    <source>
        <strain evidence="3">CGMCC 1.19029</strain>
    </source>
</reference>
<keyword evidence="1" id="KW-1133">Transmembrane helix</keyword>
<dbReference type="Proteomes" id="UP001595756">
    <property type="component" value="Unassembled WGS sequence"/>
</dbReference>
<protein>
    <submittedName>
        <fullName evidence="2">DUF2946 family protein</fullName>
    </submittedName>
</protein>
<name>A0ABV8S1I1_9BURK</name>
<proteinExistence type="predicted"/>
<comment type="caution">
    <text evidence="2">The sequence shown here is derived from an EMBL/GenBank/DDBJ whole genome shotgun (WGS) entry which is preliminary data.</text>
</comment>
<keyword evidence="3" id="KW-1185">Reference proteome</keyword>
<sequence>MKSYAPRRPFRASSLPWIWTLCLALALRALVPAGTMLDLESRDGFLPGLVLCPVQMPGLPMGGDPSMDGHHHTDGLPQSHASPLCLLAQHAGGSPLPVAAPVLALVTMAAVVPWFAGAVAPPVQRVRGAPLGSRAPPLSFN</sequence>
<keyword evidence="1" id="KW-0472">Membrane</keyword>
<dbReference type="RefSeq" id="WP_376814026.1">
    <property type="nucleotide sequence ID" value="NZ_JBHSDY010000010.1"/>
</dbReference>
<organism evidence="2 3">
    <name type="scientific">Castellaniella hirudinis</name>
    <dbReference type="NCBI Taxonomy" id="1144617"/>
    <lineage>
        <taxon>Bacteria</taxon>
        <taxon>Pseudomonadati</taxon>
        <taxon>Pseudomonadota</taxon>
        <taxon>Betaproteobacteria</taxon>
        <taxon>Burkholderiales</taxon>
        <taxon>Alcaligenaceae</taxon>
        <taxon>Castellaniella</taxon>
    </lineage>
</organism>
<feature type="transmembrane region" description="Helical" evidence="1">
    <location>
        <begin position="98"/>
        <end position="120"/>
    </location>
</feature>